<protein>
    <recommendedName>
        <fullName evidence="9">Mitochondrial import inner membrane translocase subunit TIM22</fullName>
    </recommendedName>
</protein>
<comment type="subcellular location">
    <subcellularLocation>
        <location evidence="1 9">Mitochondrion inner membrane</location>
        <topology evidence="1 9">Multi-pass membrane protein</topology>
    </subcellularLocation>
</comment>
<dbReference type="AlphaFoldDB" id="A0A423SYV7"/>
<keyword evidence="11" id="KW-1185">Reference proteome</keyword>
<keyword evidence="9" id="KW-0811">Translocation</keyword>
<keyword evidence="4 9" id="KW-0999">Mitochondrion inner membrane</keyword>
<reference evidence="10 11" key="1">
    <citation type="submission" date="2018-04" db="EMBL/GenBank/DDBJ databases">
        <authorList>
            <person name="Zhang X."/>
            <person name="Yuan J."/>
            <person name="Li F."/>
            <person name="Xiang J."/>
        </authorList>
    </citation>
    <scope>NUCLEOTIDE SEQUENCE [LARGE SCALE GENOMIC DNA]</scope>
    <source>
        <tissue evidence="10">Muscle</tissue>
    </source>
</reference>
<comment type="subunit">
    <text evidence="9">Component of the TIM22 complex.</text>
</comment>
<evidence type="ECO:0000256" key="1">
    <source>
        <dbReference type="ARBA" id="ARBA00004448"/>
    </source>
</evidence>
<keyword evidence="9" id="KW-0653">Protein transport</keyword>
<organism evidence="10 11">
    <name type="scientific">Penaeus vannamei</name>
    <name type="common">Whiteleg shrimp</name>
    <name type="synonym">Litopenaeus vannamei</name>
    <dbReference type="NCBI Taxonomy" id="6689"/>
    <lineage>
        <taxon>Eukaryota</taxon>
        <taxon>Metazoa</taxon>
        <taxon>Ecdysozoa</taxon>
        <taxon>Arthropoda</taxon>
        <taxon>Crustacea</taxon>
        <taxon>Multicrustacea</taxon>
        <taxon>Malacostraca</taxon>
        <taxon>Eumalacostraca</taxon>
        <taxon>Eucarida</taxon>
        <taxon>Decapoda</taxon>
        <taxon>Dendrobranchiata</taxon>
        <taxon>Penaeoidea</taxon>
        <taxon>Penaeidae</taxon>
        <taxon>Penaeus</taxon>
    </lineage>
</organism>
<evidence type="ECO:0000256" key="8">
    <source>
        <dbReference type="ARBA" id="ARBA00024713"/>
    </source>
</evidence>
<sequence>MSAEVASSSAVQDGPRKTLFTPQEIDQIAKFLVANQRRERENVIIPRTFVPVVIKGREEKTVEAIFESCPFKAVLSLMAGFVLGGGIGLFAASVTPTIPTPEKPTQSAREVLRELKVSTLSYGKNFAAIGFLFSGIECGIESYRGKSDWKNGTYAGGLTGGLLGIRAGVKAGVLGACGFAVFSFAIDYYMRGGL</sequence>
<comment type="similarity">
    <text evidence="2 9">Belongs to the Tim17/Tim22/Tim23 family.</text>
</comment>
<keyword evidence="7 9" id="KW-0472">Membrane</keyword>
<dbReference type="InterPro" id="IPR039175">
    <property type="entry name" value="TIM22"/>
</dbReference>
<evidence type="ECO:0000256" key="2">
    <source>
        <dbReference type="ARBA" id="ARBA00008444"/>
    </source>
</evidence>
<keyword evidence="5 9" id="KW-1133">Transmembrane helix</keyword>
<dbReference type="EMBL" id="QCYY01002583">
    <property type="protein sequence ID" value="ROT69313.1"/>
    <property type="molecule type" value="Genomic_DNA"/>
</dbReference>
<evidence type="ECO:0000256" key="6">
    <source>
        <dbReference type="ARBA" id="ARBA00023128"/>
    </source>
</evidence>
<gene>
    <name evidence="10" type="ORF">C7M84_012507</name>
</gene>
<dbReference type="GO" id="GO:0030943">
    <property type="term" value="F:mitochondrion targeting sequence binding"/>
    <property type="evidence" value="ECO:0007669"/>
    <property type="project" value="TreeGrafter"/>
</dbReference>
<keyword evidence="6 9" id="KW-0496">Mitochondrion</keyword>
<evidence type="ECO:0000313" key="10">
    <source>
        <dbReference type="EMBL" id="ROT69313.1"/>
    </source>
</evidence>
<dbReference type="GO" id="GO:0042721">
    <property type="term" value="C:TIM22 mitochondrial import inner membrane insertion complex"/>
    <property type="evidence" value="ECO:0007669"/>
    <property type="project" value="UniProtKB-UniRule"/>
</dbReference>
<proteinExistence type="inferred from homology"/>
<comment type="caution">
    <text evidence="10">The sequence shown here is derived from an EMBL/GenBank/DDBJ whole genome shotgun (WGS) entry which is preliminary data.</text>
</comment>
<dbReference type="STRING" id="6689.A0A423SYV7"/>
<evidence type="ECO:0000256" key="7">
    <source>
        <dbReference type="ARBA" id="ARBA00023136"/>
    </source>
</evidence>
<dbReference type="GO" id="GO:0045039">
    <property type="term" value="P:protein insertion into mitochondrial inner membrane"/>
    <property type="evidence" value="ECO:0007669"/>
    <property type="project" value="UniProtKB-UniRule"/>
</dbReference>
<evidence type="ECO:0000256" key="3">
    <source>
        <dbReference type="ARBA" id="ARBA00022692"/>
    </source>
</evidence>
<feature type="transmembrane region" description="Helical" evidence="9">
    <location>
        <begin position="171"/>
        <end position="190"/>
    </location>
</feature>
<evidence type="ECO:0000313" key="11">
    <source>
        <dbReference type="Proteomes" id="UP000283509"/>
    </source>
</evidence>
<dbReference type="OrthoDB" id="75343at2759"/>
<dbReference type="GO" id="GO:0008320">
    <property type="term" value="F:protein transmembrane transporter activity"/>
    <property type="evidence" value="ECO:0007669"/>
    <property type="project" value="UniProtKB-UniRule"/>
</dbReference>
<reference evidence="10 11" key="2">
    <citation type="submission" date="2019-01" db="EMBL/GenBank/DDBJ databases">
        <title>The decoding of complex shrimp genome reveals the adaptation for benthos swimmer, frequently molting mechanism and breeding impact on genome.</title>
        <authorList>
            <person name="Sun Y."/>
            <person name="Gao Y."/>
            <person name="Yu Y."/>
        </authorList>
    </citation>
    <scope>NUCLEOTIDE SEQUENCE [LARGE SCALE GENOMIC DNA]</scope>
    <source>
        <tissue evidence="10">Muscle</tissue>
    </source>
</reference>
<name>A0A423SYV7_PENVA</name>
<comment type="function">
    <text evidence="8 9">Essential core component of the TIM22 complex, a complex that mediates the import and insertion of multi-pass transmembrane proteins into the mitochondrial inner membrane. In the TIM22 complex, it constitutes the voltage-activated and signal-gated channel. Forms a twin-pore translocase that uses the membrane potential as external driving force in 2 voltage-dependent steps.</text>
</comment>
<evidence type="ECO:0000256" key="5">
    <source>
        <dbReference type="ARBA" id="ARBA00022989"/>
    </source>
</evidence>
<keyword evidence="9" id="KW-0813">Transport</keyword>
<keyword evidence="3 9" id="KW-0812">Transmembrane</keyword>
<dbReference type="PANTHER" id="PTHR14110:SF0">
    <property type="entry name" value="MITOCHONDRIAL IMPORT INNER MEMBRANE TRANSLOCASE SUBUNIT TIM22"/>
    <property type="match status" value="1"/>
</dbReference>
<dbReference type="Proteomes" id="UP000283509">
    <property type="component" value="Unassembled WGS sequence"/>
</dbReference>
<evidence type="ECO:0000256" key="9">
    <source>
        <dbReference type="RuleBase" id="RU367038"/>
    </source>
</evidence>
<evidence type="ECO:0000256" key="4">
    <source>
        <dbReference type="ARBA" id="ARBA00022792"/>
    </source>
</evidence>
<dbReference type="PANTHER" id="PTHR14110">
    <property type="entry name" value="MITOCHONDRIAL IMPORT INNER MEMBRANE TRANSLOCASE SUBUNIT TIM22"/>
    <property type="match status" value="1"/>
</dbReference>
<feature type="transmembrane region" description="Helical" evidence="9">
    <location>
        <begin position="73"/>
        <end position="94"/>
    </location>
</feature>
<dbReference type="Pfam" id="PF02466">
    <property type="entry name" value="Tim17"/>
    <property type="match status" value="1"/>
</dbReference>
<accession>A0A423SYV7</accession>